<dbReference type="EMBL" id="BAABJO010000008">
    <property type="protein sequence ID" value="GAA5119715.1"/>
    <property type="molecule type" value="Genomic_DNA"/>
</dbReference>
<dbReference type="PANTHER" id="PTHR21262:SF31">
    <property type="entry name" value="GTP PYROPHOSPHOKINASE"/>
    <property type="match status" value="1"/>
</dbReference>
<dbReference type="PANTHER" id="PTHR21262">
    <property type="entry name" value="GUANOSINE-3',5'-BIS DIPHOSPHATE 3'-PYROPHOSPHOHYDROLASE"/>
    <property type="match status" value="1"/>
</dbReference>
<dbReference type="Pfam" id="PF13328">
    <property type="entry name" value="HD_4"/>
    <property type="match status" value="1"/>
</dbReference>
<evidence type="ECO:0000259" key="1">
    <source>
        <dbReference type="SMART" id="SM00471"/>
    </source>
</evidence>
<evidence type="ECO:0000313" key="2">
    <source>
        <dbReference type="EMBL" id="GAA5119715.1"/>
    </source>
</evidence>
<proteinExistence type="predicted"/>
<dbReference type="InterPro" id="IPR003607">
    <property type="entry name" value="HD/PDEase_dom"/>
</dbReference>
<accession>A0ABP9NKD8</accession>
<dbReference type="SMART" id="SM00471">
    <property type="entry name" value="HDc"/>
    <property type="match status" value="1"/>
</dbReference>
<comment type="caution">
    <text evidence="2">The sequence shown here is derived from an EMBL/GenBank/DDBJ whole genome shotgun (WGS) entry which is preliminary data.</text>
</comment>
<protein>
    <recommendedName>
        <fullName evidence="1">HD/PDEase domain-containing protein</fullName>
    </recommendedName>
</protein>
<dbReference type="Gene3D" id="1.10.3210.10">
    <property type="entry name" value="Hypothetical protein af1432"/>
    <property type="match status" value="1"/>
</dbReference>
<dbReference type="SUPFAM" id="SSF109604">
    <property type="entry name" value="HD-domain/PDEase-like"/>
    <property type="match status" value="1"/>
</dbReference>
<dbReference type="RefSeq" id="WP_345605214.1">
    <property type="nucleotide sequence ID" value="NZ_BAABJO010000008.1"/>
</dbReference>
<reference evidence="3" key="1">
    <citation type="journal article" date="2019" name="Int. J. Syst. Evol. Microbiol.">
        <title>The Global Catalogue of Microorganisms (GCM) 10K type strain sequencing project: providing services to taxonomists for standard genome sequencing and annotation.</title>
        <authorList>
            <consortium name="The Broad Institute Genomics Platform"/>
            <consortium name="The Broad Institute Genome Sequencing Center for Infectious Disease"/>
            <person name="Wu L."/>
            <person name="Ma J."/>
        </authorList>
    </citation>
    <scope>NUCLEOTIDE SEQUENCE [LARGE SCALE GENOMIC DNA]</scope>
    <source>
        <strain evidence="3">JCM 18302</strain>
    </source>
</reference>
<dbReference type="Proteomes" id="UP001500804">
    <property type="component" value="Unassembled WGS sequence"/>
</dbReference>
<organism evidence="2 3">
    <name type="scientific">Pseudonocardia adelaidensis</name>
    <dbReference type="NCBI Taxonomy" id="648754"/>
    <lineage>
        <taxon>Bacteria</taxon>
        <taxon>Bacillati</taxon>
        <taxon>Actinomycetota</taxon>
        <taxon>Actinomycetes</taxon>
        <taxon>Pseudonocardiales</taxon>
        <taxon>Pseudonocardiaceae</taxon>
        <taxon>Pseudonocardia</taxon>
    </lineage>
</organism>
<evidence type="ECO:0000313" key="3">
    <source>
        <dbReference type="Proteomes" id="UP001500804"/>
    </source>
</evidence>
<gene>
    <name evidence="2" type="ORF">GCM10023320_25930</name>
</gene>
<keyword evidence="3" id="KW-1185">Reference proteome</keyword>
<feature type="domain" description="HD/PDEase" evidence="1">
    <location>
        <begin position="47"/>
        <end position="151"/>
    </location>
</feature>
<sequence>MEVFASWTRWPAAEAALAPRLPADTVSALARAYAVAEGHHGAQTRPAGEPYVHHLLEALEIAVRSGATDRDVLVAVLLHDVVEDTPCTLDEVRAEFGDRVAELVGWVTKPEGEGVRERYLGRFTSAPADVLTVKLADRYSNVQRLHTHPRPAKARTYYAETVRVFLPLADRSPYFRERFHEWAAHFAPQLG</sequence>
<name>A0ABP9NKD8_9PSEU</name>